<dbReference type="InterPro" id="IPR021255">
    <property type="entry name" value="DUF2807"/>
</dbReference>
<evidence type="ECO:0000313" key="4">
    <source>
        <dbReference type="EMBL" id="KAL3657027.1"/>
    </source>
</evidence>
<keyword evidence="1" id="KW-0812">Transmembrane</keyword>
<dbReference type="Pfam" id="PF10988">
    <property type="entry name" value="DUF2807"/>
    <property type="match status" value="1"/>
</dbReference>
<feature type="transmembrane region" description="Helical" evidence="1">
    <location>
        <begin position="408"/>
        <end position="428"/>
    </location>
</feature>
<evidence type="ECO:0000259" key="3">
    <source>
        <dbReference type="Pfam" id="PF10988"/>
    </source>
</evidence>
<evidence type="ECO:0000256" key="1">
    <source>
        <dbReference type="SAM" id="Phobius"/>
    </source>
</evidence>
<keyword evidence="5" id="KW-1185">Reference proteome</keyword>
<keyword evidence="2" id="KW-0732">Signal</keyword>
<organism evidence="4 5">
    <name type="scientific">Phytophthora oleae</name>
    <dbReference type="NCBI Taxonomy" id="2107226"/>
    <lineage>
        <taxon>Eukaryota</taxon>
        <taxon>Sar</taxon>
        <taxon>Stramenopiles</taxon>
        <taxon>Oomycota</taxon>
        <taxon>Peronosporomycetes</taxon>
        <taxon>Peronosporales</taxon>
        <taxon>Peronosporaceae</taxon>
        <taxon>Phytophthora</taxon>
    </lineage>
</organism>
<keyword evidence="1" id="KW-1133">Transmembrane helix</keyword>
<dbReference type="Proteomes" id="UP001632037">
    <property type="component" value="Unassembled WGS sequence"/>
</dbReference>
<proteinExistence type="predicted"/>
<name>A0ABD3ERT8_9STRA</name>
<evidence type="ECO:0000313" key="5">
    <source>
        <dbReference type="Proteomes" id="UP001632037"/>
    </source>
</evidence>
<dbReference type="EMBL" id="JBIMZQ010000070">
    <property type="protein sequence ID" value="KAL3657027.1"/>
    <property type="molecule type" value="Genomic_DNA"/>
</dbReference>
<sequence length="443" mass="46146">MKLISVFAAAIALTHTVTHAALSVTSAEPARNLNGAFLEKVWTVSGDTGDVFDDLKVQVAGNVFVDYDSSLNSDGAVTAKVIMRSNSPEMLDLVDVSTVQDAVNSGVRVHYKNMDARVVGDVITQVILSHPNALSSVSATQTDSVVLGEGVVVNGASASLELDTSSDADIFVGSFQYPIELKAIGIASSGDGRVQLLASSIQADSITVSLSGDTKTVIAAKDRITVDSFVSTISGDGKIFVETADFQSQKLSSILSGDGKVSYSSAGSCVDQSIRLSGDASVYAGSIVCKDTVVATAGDGKAIVQTTGTLTSVGGGSVKYVNAPPQRVVSSSIFRKHSNVKPAKYIKFKTHRPSLPPTRTPTELTIVIRASWFGDAPHVSIYSGIGNSIVIDGTGFAVTDDPAYHHGVGPFGVFVAVAGVVAIAAVAFKLRERRAREKYAPLV</sequence>
<dbReference type="PANTHER" id="PTHR39200:SF1">
    <property type="entry name" value="AUTO-TRANSPORTER ADHESIN HEAD GIN DOMAIN-CONTAINING PROTEIN-RELATED"/>
    <property type="match status" value="1"/>
</dbReference>
<keyword evidence="1" id="KW-0472">Membrane</keyword>
<feature type="domain" description="Putative auto-transporter adhesin head GIN" evidence="3">
    <location>
        <begin position="215"/>
        <end position="324"/>
    </location>
</feature>
<dbReference type="Gene3D" id="2.160.20.120">
    <property type="match status" value="1"/>
</dbReference>
<gene>
    <name evidence="4" type="ORF">V7S43_018075</name>
</gene>
<dbReference type="AlphaFoldDB" id="A0ABD3ERT8"/>
<feature type="chain" id="PRO_5044868922" description="Putative auto-transporter adhesin head GIN domain-containing protein" evidence="2">
    <location>
        <begin position="21"/>
        <end position="443"/>
    </location>
</feature>
<protein>
    <recommendedName>
        <fullName evidence="3">Putative auto-transporter adhesin head GIN domain-containing protein</fullName>
    </recommendedName>
</protein>
<accession>A0ABD3ERT8</accession>
<dbReference type="PANTHER" id="PTHR39200">
    <property type="entry name" value="HYPOTHETICAL EXPORTED PROTEIN"/>
    <property type="match status" value="1"/>
</dbReference>
<feature type="signal peptide" evidence="2">
    <location>
        <begin position="1"/>
        <end position="20"/>
    </location>
</feature>
<reference evidence="4 5" key="1">
    <citation type="submission" date="2024-09" db="EMBL/GenBank/DDBJ databases">
        <title>Genome sequencing and assembly of Phytophthora oleae, isolate VK10A, causative agent of rot of olive drupes.</title>
        <authorList>
            <person name="Conti Taguali S."/>
            <person name="Riolo M."/>
            <person name="La Spada F."/>
            <person name="Cacciola S.O."/>
            <person name="Dionisio G."/>
        </authorList>
    </citation>
    <scope>NUCLEOTIDE SEQUENCE [LARGE SCALE GENOMIC DNA]</scope>
    <source>
        <strain evidence="4 5">VK10A</strain>
    </source>
</reference>
<comment type="caution">
    <text evidence="4">The sequence shown here is derived from an EMBL/GenBank/DDBJ whole genome shotgun (WGS) entry which is preliminary data.</text>
</comment>
<evidence type="ECO:0000256" key="2">
    <source>
        <dbReference type="SAM" id="SignalP"/>
    </source>
</evidence>